<dbReference type="NCBIfam" id="TIGR00755">
    <property type="entry name" value="ksgA"/>
    <property type="match status" value="1"/>
</dbReference>
<feature type="binding site" evidence="7 8">
    <location>
        <position position="59"/>
    </location>
    <ligand>
        <name>S-adenosyl-L-methionine</name>
        <dbReference type="ChEBI" id="CHEBI:59789"/>
    </ligand>
</feature>
<dbReference type="HOGENOM" id="CLU_041220_0_0_14"/>
<evidence type="ECO:0000313" key="10">
    <source>
        <dbReference type="EMBL" id="AGL90068.1"/>
    </source>
</evidence>
<dbReference type="Gene3D" id="1.10.8.100">
    <property type="entry name" value="Ribosomal RNA adenine dimethylase-like, domain 2"/>
    <property type="match status" value="1"/>
</dbReference>
<evidence type="ECO:0000256" key="6">
    <source>
        <dbReference type="ARBA" id="ARBA00022884"/>
    </source>
</evidence>
<sequence>MQHQPKKKYGQNFLKDVNLLKKIVSKANLKGKNVIEIGPGKGSLTNLITKEANLLLAYEIDPTLKPFLVFDTTKIKIIYDNFLKRDLVKDFDNYFSINCQLSLISNLPYYITTPILFKIIQTPQIVDATLMMQKEVGMRLMAQPNSKNYNALSVITQYFFNIEKIQEVKSHMFFPQPKVDSVVLKLSKHKSDFNTFSTSSQKNFITFVKAAFKQKRKTLLNNLSSVFLLPKTEIILFFEQNKLLTKIRAEEITLKEFQKISIQWFLFQNKTKESQLNNYILKKV</sequence>
<comment type="subcellular location">
    <subcellularLocation>
        <location evidence="7">Cytoplasm</location>
    </subcellularLocation>
</comment>
<dbReference type="Pfam" id="PF00398">
    <property type="entry name" value="RrnaAD"/>
    <property type="match status" value="1"/>
</dbReference>
<evidence type="ECO:0000256" key="5">
    <source>
        <dbReference type="ARBA" id="ARBA00022691"/>
    </source>
</evidence>
<feature type="binding site" evidence="7 8">
    <location>
        <position position="12"/>
    </location>
    <ligand>
        <name>S-adenosyl-L-methionine</name>
        <dbReference type="ChEBI" id="CHEBI:59789"/>
    </ligand>
</feature>
<evidence type="ECO:0000256" key="8">
    <source>
        <dbReference type="PROSITE-ProRule" id="PRU01026"/>
    </source>
</evidence>
<evidence type="ECO:0000313" key="11">
    <source>
        <dbReference type="Proteomes" id="UP000013941"/>
    </source>
</evidence>
<dbReference type="AlphaFoldDB" id="R4S004"/>
<dbReference type="GO" id="GO:0005737">
    <property type="term" value="C:cytoplasm"/>
    <property type="evidence" value="ECO:0007669"/>
    <property type="project" value="UniProtKB-SubCell"/>
</dbReference>
<feature type="domain" description="Ribosomal RNA adenine methylase transferase N-terminal" evidence="9">
    <location>
        <begin position="19"/>
        <end position="190"/>
    </location>
</feature>
<feature type="binding site" evidence="7 8">
    <location>
        <position position="106"/>
    </location>
    <ligand>
        <name>S-adenosyl-L-methionine</name>
        <dbReference type="ChEBI" id="CHEBI:59789"/>
    </ligand>
</feature>
<dbReference type="InterPro" id="IPR001737">
    <property type="entry name" value="KsgA/Erm"/>
</dbReference>
<dbReference type="EC" id="2.1.1.182" evidence="7"/>
<evidence type="ECO:0000256" key="4">
    <source>
        <dbReference type="ARBA" id="ARBA00022679"/>
    </source>
</evidence>
<dbReference type="SMART" id="SM00650">
    <property type="entry name" value="rADc"/>
    <property type="match status" value="1"/>
</dbReference>
<dbReference type="PANTHER" id="PTHR11727">
    <property type="entry name" value="DIMETHYLADENOSINE TRANSFERASE"/>
    <property type="match status" value="1"/>
</dbReference>
<dbReference type="PATRIC" id="fig|980422.3.peg.133"/>
<accession>R4S004</accession>
<dbReference type="InterPro" id="IPR023165">
    <property type="entry name" value="rRNA_Ade_diMease-like_C"/>
</dbReference>
<dbReference type="Gene3D" id="3.40.50.150">
    <property type="entry name" value="Vaccinia Virus protein VP39"/>
    <property type="match status" value="1"/>
</dbReference>
<keyword evidence="11" id="KW-1185">Reference proteome</keyword>
<keyword evidence="6 7" id="KW-0694">RNA-binding</keyword>
<dbReference type="HAMAP" id="MF_00607">
    <property type="entry name" value="16SrRNA_methyltr_A"/>
    <property type="match status" value="1"/>
</dbReference>
<dbReference type="InterPro" id="IPR020596">
    <property type="entry name" value="rRNA_Ade_Mease_Trfase_CS"/>
</dbReference>
<proteinExistence type="inferred from homology"/>
<dbReference type="PANTHER" id="PTHR11727:SF7">
    <property type="entry name" value="DIMETHYLADENOSINE TRANSFERASE-RELATED"/>
    <property type="match status" value="1"/>
</dbReference>
<keyword evidence="1 7" id="KW-0963">Cytoplasm</keyword>
<organism evidence="10 11">
    <name type="scientific">Strawberry lethal yellows phytoplasma (CPA) str. NZSb11</name>
    <dbReference type="NCBI Taxonomy" id="980422"/>
    <lineage>
        <taxon>Bacteria</taxon>
        <taxon>Bacillati</taxon>
        <taxon>Mycoplasmatota</taxon>
        <taxon>Mollicutes</taxon>
        <taxon>Acholeplasmatales</taxon>
        <taxon>Acholeplasmataceae</taxon>
        <taxon>Candidatus Phytoplasma</taxon>
        <taxon>16SrXII (Stolbur group)</taxon>
    </lineage>
</organism>
<dbReference type="Proteomes" id="UP000013941">
    <property type="component" value="Chromosome"/>
</dbReference>
<keyword evidence="5 7" id="KW-0949">S-adenosyl-L-methionine</keyword>
<dbReference type="OrthoDB" id="9814755at2"/>
<dbReference type="InterPro" id="IPR020598">
    <property type="entry name" value="rRNA_Ade_methylase_Trfase_N"/>
</dbReference>
<dbReference type="EMBL" id="CP002548">
    <property type="protein sequence ID" value="AGL90068.1"/>
    <property type="molecule type" value="Genomic_DNA"/>
</dbReference>
<feature type="binding site" evidence="7 8">
    <location>
        <position position="14"/>
    </location>
    <ligand>
        <name>S-adenosyl-L-methionine</name>
        <dbReference type="ChEBI" id="CHEBI:59789"/>
    </ligand>
</feature>
<gene>
    <name evidence="7" type="primary">rsmA</name>
    <name evidence="7" type="synonym">ksgA</name>
    <name evidence="10" type="ORF">SLY_0144</name>
</gene>
<name>R4S004_PHYAS</name>
<comment type="catalytic activity">
    <reaction evidence="7">
        <text>adenosine(1518)/adenosine(1519) in 16S rRNA + 4 S-adenosyl-L-methionine = N(6)-dimethyladenosine(1518)/N(6)-dimethyladenosine(1519) in 16S rRNA + 4 S-adenosyl-L-homocysteine + 4 H(+)</text>
        <dbReference type="Rhea" id="RHEA:19609"/>
        <dbReference type="Rhea" id="RHEA-COMP:10232"/>
        <dbReference type="Rhea" id="RHEA-COMP:10233"/>
        <dbReference type="ChEBI" id="CHEBI:15378"/>
        <dbReference type="ChEBI" id="CHEBI:57856"/>
        <dbReference type="ChEBI" id="CHEBI:59789"/>
        <dbReference type="ChEBI" id="CHEBI:74411"/>
        <dbReference type="ChEBI" id="CHEBI:74493"/>
        <dbReference type="EC" id="2.1.1.182"/>
    </reaction>
</comment>
<protein>
    <recommendedName>
        <fullName evidence="7">Ribosomal RNA small subunit methyltransferase A</fullName>
        <ecNumber evidence="7">2.1.1.182</ecNumber>
    </recommendedName>
    <alternativeName>
        <fullName evidence="7">16S rRNA (adenine(1518)-N(6)/adenine(1519)-N(6))-dimethyltransferase</fullName>
    </alternativeName>
    <alternativeName>
        <fullName evidence="7">16S rRNA dimethyladenosine transferase</fullName>
    </alternativeName>
    <alternativeName>
        <fullName evidence="7">16S rRNA dimethylase</fullName>
    </alternativeName>
    <alternativeName>
        <fullName evidence="7">S-adenosylmethionine-6-N', N'-adenosyl(rRNA) dimethyltransferase</fullName>
    </alternativeName>
</protein>
<keyword evidence="4 7" id="KW-0808">Transferase</keyword>
<dbReference type="PROSITE" id="PS51689">
    <property type="entry name" value="SAM_RNA_A_N6_MT"/>
    <property type="match status" value="1"/>
</dbReference>
<evidence type="ECO:0000256" key="3">
    <source>
        <dbReference type="ARBA" id="ARBA00022603"/>
    </source>
</evidence>
<evidence type="ECO:0000259" key="9">
    <source>
        <dbReference type="SMART" id="SM00650"/>
    </source>
</evidence>
<dbReference type="GO" id="GO:0003723">
    <property type="term" value="F:RNA binding"/>
    <property type="evidence" value="ECO:0007669"/>
    <property type="project" value="UniProtKB-UniRule"/>
</dbReference>
<dbReference type="KEGG" id="nzs:SLY_0144"/>
<evidence type="ECO:0000256" key="1">
    <source>
        <dbReference type="ARBA" id="ARBA00022490"/>
    </source>
</evidence>
<dbReference type="RefSeq" id="WP_015637697.1">
    <property type="nucleotide sequence ID" value="NC_021236.1"/>
</dbReference>
<comment type="similarity">
    <text evidence="7">Belongs to the class I-like SAM-binding methyltransferase superfamily. rRNA adenine N(6)-methyltransferase family. RsmA subfamily.</text>
</comment>
<keyword evidence="2 7" id="KW-0698">rRNA processing</keyword>
<dbReference type="PROSITE" id="PS01131">
    <property type="entry name" value="RRNA_A_DIMETH"/>
    <property type="match status" value="1"/>
</dbReference>
<feature type="binding site" evidence="7 8">
    <location>
        <position position="38"/>
    </location>
    <ligand>
        <name>S-adenosyl-L-methionine</name>
        <dbReference type="ChEBI" id="CHEBI:59789"/>
    </ligand>
</feature>
<comment type="function">
    <text evidence="7">Specifically dimethylates two adjacent adenosines (A1518 and A1519) in the loop of a conserved hairpin near the 3'-end of 16S rRNA in the 30S particle. May play a critical role in biogenesis of 30S subunits.</text>
</comment>
<comment type="caution">
    <text evidence="7 8">Lacks conserved residue(s) required for the propagation of feature annotation.</text>
</comment>
<dbReference type="GO" id="GO:0052908">
    <property type="term" value="F:16S rRNA (adenine(1518)-N(6)/adenine(1519)-N(6))-dimethyltransferase activity"/>
    <property type="evidence" value="ECO:0007669"/>
    <property type="project" value="UniProtKB-EC"/>
</dbReference>
<evidence type="ECO:0000256" key="2">
    <source>
        <dbReference type="ARBA" id="ARBA00022552"/>
    </source>
</evidence>
<dbReference type="InterPro" id="IPR029063">
    <property type="entry name" value="SAM-dependent_MTases_sf"/>
</dbReference>
<reference evidence="10 11" key="1">
    <citation type="journal article" date="2013" name="BMC Genomics">
        <title>Comparison of the complete genome sequence of two closely related isolates of 'Candidatus Phytoplasma australiense' reveals genome plasticity.</title>
        <authorList>
            <person name="Andersen M.T."/>
            <person name="Liefting L.W."/>
            <person name="Havukkala I."/>
            <person name="Beever R.E."/>
        </authorList>
    </citation>
    <scope>NUCLEOTIDE SEQUENCE [LARGE SCALE GENOMIC DNA]</scope>
    <source>
        <strain evidence="10 11">NZSb11</strain>
    </source>
</reference>
<keyword evidence="3 7" id="KW-0489">Methyltransferase</keyword>
<evidence type="ECO:0000256" key="7">
    <source>
        <dbReference type="HAMAP-Rule" id="MF_00607"/>
    </source>
</evidence>
<dbReference type="SUPFAM" id="SSF53335">
    <property type="entry name" value="S-adenosyl-L-methionine-dependent methyltransferases"/>
    <property type="match status" value="1"/>
</dbReference>
<dbReference type="InterPro" id="IPR011530">
    <property type="entry name" value="rRNA_adenine_dimethylase"/>
</dbReference>